<dbReference type="Pfam" id="PF00589">
    <property type="entry name" value="Phage_integrase"/>
    <property type="match status" value="1"/>
</dbReference>
<proteinExistence type="predicted"/>
<organism evidence="3 4">
    <name type="scientific">Clostridium zeae</name>
    <dbReference type="NCBI Taxonomy" id="2759022"/>
    <lineage>
        <taxon>Bacteria</taxon>
        <taxon>Bacillati</taxon>
        <taxon>Bacillota</taxon>
        <taxon>Clostridia</taxon>
        <taxon>Eubacteriales</taxon>
        <taxon>Clostridiaceae</taxon>
        <taxon>Clostridium</taxon>
    </lineage>
</organism>
<dbReference type="InterPro" id="IPR050090">
    <property type="entry name" value="Tyrosine_recombinase_XerCD"/>
</dbReference>
<keyword evidence="1" id="KW-0233">DNA recombination</keyword>
<dbReference type="InterPro" id="IPR013762">
    <property type="entry name" value="Integrase-like_cat_sf"/>
</dbReference>
<dbReference type="SUPFAM" id="SSF56349">
    <property type="entry name" value="DNA breaking-rejoining enzymes"/>
    <property type="match status" value="1"/>
</dbReference>
<evidence type="ECO:0000256" key="1">
    <source>
        <dbReference type="ARBA" id="ARBA00023172"/>
    </source>
</evidence>
<comment type="caution">
    <text evidence="3">The sequence shown here is derived from an EMBL/GenBank/DDBJ whole genome shotgun (WGS) entry which is preliminary data.</text>
</comment>
<dbReference type="PANTHER" id="PTHR30349">
    <property type="entry name" value="PHAGE INTEGRASE-RELATED"/>
    <property type="match status" value="1"/>
</dbReference>
<accession>A0ABQ1EHJ9</accession>
<feature type="domain" description="Tyr recombinase" evidence="2">
    <location>
        <begin position="1"/>
        <end position="85"/>
    </location>
</feature>
<evidence type="ECO:0000313" key="3">
    <source>
        <dbReference type="EMBL" id="GFZ34300.1"/>
    </source>
</evidence>
<protein>
    <recommendedName>
        <fullName evidence="2">Tyr recombinase domain-containing protein</fullName>
    </recommendedName>
</protein>
<dbReference type="Gene3D" id="1.10.443.10">
    <property type="entry name" value="Intergrase catalytic core"/>
    <property type="match status" value="1"/>
</dbReference>
<evidence type="ECO:0000259" key="2">
    <source>
        <dbReference type="PROSITE" id="PS51898"/>
    </source>
</evidence>
<dbReference type="InterPro" id="IPR002104">
    <property type="entry name" value="Integrase_catalytic"/>
</dbReference>
<dbReference type="Proteomes" id="UP000663802">
    <property type="component" value="Unassembled WGS sequence"/>
</dbReference>
<keyword evidence="4" id="KW-1185">Reference proteome</keyword>
<dbReference type="InterPro" id="IPR011010">
    <property type="entry name" value="DNA_brk_join_enz"/>
</dbReference>
<reference evidence="3 4" key="1">
    <citation type="journal article" date="2021" name="Int. J. Syst. Evol. Microbiol.">
        <title>Clostridium zeae sp. nov., isolated from corn silage.</title>
        <authorList>
            <person name="Kobayashi H."/>
            <person name="Tanizawa Y."/>
            <person name="Yagura M."/>
            <person name="Sakamoto M."/>
            <person name="Ohkuma M."/>
            <person name="Tohno M."/>
        </authorList>
    </citation>
    <scope>NUCLEOTIDE SEQUENCE [LARGE SCALE GENOMIC DNA]</scope>
    <source>
        <strain evidence="3 4">CSC2</strain>
    </source>
</reference>
<dbReference type="PROSITE" id="PS51898">
    <property type="entry name" value="TYR_RECOMBINASE"/>
    <property type="match status" value="1"/>
</dbReference>
<dbReference type="EMBL" id="BMBA01000010">
    <property type="protein sequence ID" value="GFZ34300.1"/>
    <property type="molecule type" value="Genomic_DNA"/>
</dbReference>
<dbReference type="PANTHER" id="PTHR30349:SF64">
    <property type="entry name" value="PROPHAGE INTEGRASE INTD-RELATED"/>
    <property type="match status" value="1"/>
</dbReference>
<gene>
    <name evidence="3" type="ORF">CSC2_48260</name>
</gene>
<name>A0ABQ1EHJ9_9CLOT</name>
<evidence type="ECO:0000313" key="4">
    <source>
        <dbReference type="Proteomes" id="UP000663802"/>
    </source>
</evidence>
<sequence>MVFATELGNPIDGRSLSRSFHRILKAANIPDKKFHSLRHTYATRLFEKGVSLKTVQKLLGHSKLEITANIYTHVHLEEKIRAVELLNNVL</sequence>